<sequence length="871" mass="93490">MNRSVSDRLQAGQAVVLDATQPVTTRMVDAQHLAGAILAGGRVELENAVIAGVLDLTNAAVGGDIHLANCVFQAPVRAAGAVFTRSLRLERCRFHGADFDSARFRAQVALAGSRFAVPPGSAADAPERLCRFNDAQFDDVLDAQDVQFRRGVRASFCRVRFGNSTAFQGCRFFGTLDLSEAQVQGSLWLGLTVLTGEADLSRLRVAGDIKLQEARSGRHSALSLRFADVSGFIDLSRAAMRGTLQLGDVVARRGVSLAFSHFGQGVSAAGLQAAWLDGQGMRVRGDAVFSSLKTDELSMVDIRVWGHVLMSYAEISGCADFSQARIRAGVALDIEGTRISKKAIFDRVRIGGQVDATGLVVGQKLSWVQAITTRTARFAEIDVQRGVFFTGSRFGGDLILRRAALKGDVTACAVVCEGLFDLYGATASRLFLHAGNAPNDHAARLRGGINAAHARLEYVGAPAVEFGTDPASHAPGKRVGSNAEVDFQHCEVREVANFSDAVSYLPISFYGASVGGQFIFQRVKLGAQAPANFLGATFLGLSFFNRVDFAAGADFSYSRFEQTAYFRARFGKAASFDFSRFNAIADFSDTEAGAWASDDALWRDSSRHPAACDFADASFRQCRIQSDAHFDSVVFRGELDLRQATFASLCLPSDDRASSGGRLPATIRLTGCRYDKLNMQDPLALLLSAEGTLRLKNGFARPPFGQLEDCLRRNGNDAGANAVYLARRRCERQGKRGLFWLWDTAYRGLANYGVQPVRLAWISLALVVAGSLFFAQPGTVDPKDKSLRAGGPYTASGEEAVSMAIAEFLPVSLPIKDHLSPAAAPVAVALPGGRSLTVRPTIIASLLQLMGWIVVPIGVAAVSGVLMRKPK</sequence>
<name>A0A840BM51_9RHOO</name>
<comment type="caution">
    <text evidence="2">The sequence shown here is derived from an EMBL/GenBank/DDBJ whole genome shotgun (WGS) entry which is preliminary data.</text>
</comment>
<keyword evidence="1" id="KW-0472">Membrane</keyword>
<evidence type="ECO:0000313" key="2">
    <source>
        <dbReference type="EMBL" id="MBB4012609.1"/>
    </source>
</evidence>
<proteinExistence type="predicted"/>
<evidence type="ECO:0000256" key="1">
    <source>
        <dbReference type="SAM" id="Phobius"/>
    </source>
</evidence>
<keyword evidence="1" id="KW-0812">Transmembrane</keyword>
<feature type="transmembrane region" description="Helical" evidence="1">
    <location>
        <begin position="849"/>
        <end position="867"/>
    </location>
</feature>
<keyword evidence="3" id="KW-1185">Reference proteome</keyword>
<keyword evidence="1" id="KW-1133">Transmembrane helix</keyword>
<reference evidence="2 3" key="1">
    <citation type="submission" date="2020-08" db="EMBL/GenBank/DDBJ databases">
        <title>Genomic Encyclopedia of Type Strains, Phase IV (KMG-IV): sequencing the most valuable type-strain genomes for metagenomic binning, comparative biology and taxonomic classification.</title>
        <authorList>
            <person name="Goeker M."/>
        </authorList>
    </citation>
    <scope>NUCLEOTIDE SEQUENCE [LARGE SCALE GENOMIC DNA]</scope>
    <source>
        <strain evidence="2 3">DSM 106739</strain>
    </source>
</reference>
<accession>A0A840BM51</accession>
<evidence type="ECO:0000313" key="3">
    <source>
        <dbReference type="Proteomes" id="UP000561045"/>
    </source>
</evidence>
<dbReference type="RefSeq" id="WP_207064255.1">
    <property type="nucleotide sequence ID" value="NZ_BAABLE010000011.1"/>
</dbReference>
<organism evidence="2 3">
    <name type="scientific">Niveibacterium umoris</name>
    <dbReference type="NCBI Taxonomy" id="1193620"/>
    <lineage>
        <taxon>Bacteria</taxon>
        <taxon>Pseudomonadati</taxon>
        <taxon>Pseudomonadota</taxon>
        <taxon>Betaproteobacteria</taxon>
        <taxon>Rhodocyclales</taxon>
        <taxon>Rhodocyclaceae</taxon>
        <taxon>Niveibacterium</taxon>
    </lineage>
</organism>
<dbReference type="AlphaFoldDB" id="A0A840BM51"/>
<protein>
    <recommendedName>
        <fullName evidence="4">Pentapeptide repeat-containing protein</fullName>
    </recommendedName>
</protein>
<dbReference type="Proteomes" id="UP000561045">
    <property type="component" value="Unassembled WGS sequence"/>
</dbReference>
<dbReference type="EMBL" id="JACIET010000001">
    <property type="protein sequence ID" value="MBB4012609.1"/>
    <property type="molecule type" value="Genomic_DNA"/>
</dbReference>
<gene>
    <name evidence="2" type="ORF">GGR36_001917</name>
</gene>
<evidence type="ECO:0008006" key="4">
    <source>
        <dbReference type="Google" id="ProtNLM"/>
    </source>
</evidence>
<dbReference type="PROSITE" id="PS50231">
    <property type="entry name" value="RICIN_B_LECTIN"/>
    <property type="match status" value="1"/>
</dbReference>